<organism evidence="1 2">
    <name type="scientific">Gryllotalpicola daejeonensis</name>
    <dbReference type="NCBI Taxonomy" id="993087"/>
    <lineage>
        <taxon>Bacteria</taxon>
        <taxon>Bacillati</taxon>
        <taxon>Actinomycetota</taxon>
        <taxon>Actinomycetes</taxon>
        <taxon>Micrococcales</taxon>
        <taxon>Microbacteriaceae</taxon>
        <taxon>Gryllotalpicola</taxon>
    </lineage>
</organism>
<reference evidence="1" key="1">
    <citation type="journal article" date="2014" name="Int. J. Syst. Evol. Microbiol.">
        <title>Complete genome of a new Firmicutes species belonging to the dominant human colonic microbiota ('Ruminococcus bicirculans') reveals two chromosomes and a selective capacity to utilize plant glucans.</title>
        <authorList>
            <consortium name="NISC Comparative Sequencing Program"/>
            <person name="Wegmann U."/>
            <person name="Louis P."/>
            <person name="Goesmann A."/>
            <person name="Henrissat B."/>
            <person name="Duncan S.H."/>
            <person name="Flint H.J."/>
        </authorList>
    </citation>
    <scope>NUCLEOTIDE SEQUENCE</scope>
    <source>
        <strain evidence="1">JCM 17590</strain>
    </source>
</reference>
<sequence>MTPAAATIGSVDMETVELDVIPIDDHGWRVSIHGADRANPFGLLGFVSQVDGGFEVCIIGHPGDAIAAPTLEAALDVLRPQPDEVEAILEGVRH</sequence>
<proteinExistence type="predicted"/>
<comment type="caution">
    <text evidence="1">The sequence shown here is derived from an EMBL/GenBank/DDBJ whole genome shotgun (WGS) entry which is preliminary data.</text>
</comment>
<dbReference type="Proteomes" id="UP001415169">
    <property type="component" value="Unassembled WGS sequence"/>
</dbReference>
<dbReference type="EMBL" id="BAABBV010000001">
    <property type="protein sequence ID" value="GAA4163398.1"/>
    <property type="molecule type" value="Genomic_DNA"/>
</dbReference>
<reference evidence="1" key="2">
    <citation type="submission" date="2023-12" db="EMBL/GenBank/DDBJ databases">
        <authorList>
            <person name="Sun Q."/>
            <person name="Inoue M."/>
        </authorList>
    </citation>
    <scope>NUCLEOTIDE SEQUENCE</scope>
    <source>
        <strain evidence="1">JCM 17590</strain>
    </source>
</reference>
<gene>
    <name evidence="1" type="ORF">GCM10022286_23800</name>
</gene>
<keyword evidence="2" id="KW-1185">Reference proteome</keyword>
<evidence type="ECO:0000313" key="1">
    <source>
        <dbReference type="EMBL" id="GAA4163398.1"/>
    </source>
</evidence>
<accession>A0ABP7ZLS7</accession>
<protein>
    <submittedName>
        <fullName evidence="1">Uncharacterized protein</fullName>
    </submittedName>
</protein>
<evidence type="ECO:0000313" key="2">
    <source>
        <dbReference type="Proteomes" id="UP001415169"/>
    </source>
</evidence>
<name>A0ABP7ZLS7_9MICO</name>